<gene>
    <name evidence="3" type="ORF">V5O48_011756</name>
</gene>
<dbReference type="CDD" id="cd21383">
    <property type="entry name" value="GAT_GGA_Tom1-like"/>
    <property type="match status" value="1"/>
</dbReference>
<feature type="compositionally biased region" description="Low complexity" evidence="1">
    <location>
        <begin position="524"/>
        <end position="540"/>
    </location>
</feature>
<evidence type="ECO:0000256" key="1">
    <source>
        <dbReference type="SAM" id="MobiDB-lite"/>
    </source>
</evidence>
<feature type="compositionally biased region" description="Basic and acidic residues" evidence="1">
    <location>
        <begin position="588"/>
        <end position="603"/>
    </location>
</feature>
<feature type="compositionally biased region" description="Basic and acidic residues" evidence="1">
    <location>
        <begin position="405"/>
        <end position="435"/>
    </location>
</feature>
<organism evidence="3 4">
    <name type="scientific">Marasmius crinis-equi</name>
    <dbReference type="NCBI Taxonomy" id="585013"/>
    <lineage>
        <taxon>Eukaryota</taxon>
        <taxon>Fungi</taxon>
        <taxon>Dikarya</taxon>
        <taxon>Basidiomycota</taxon>
        <taxon>Agaricomycotina</taxon>
        <taxon>Agaricomycetes</taxon>
        <taxon>Agaricomycetidae</taxon>
        <taxon>Agaricales</taxon>
        <taxon>Marasmiineae</taxon>
        <taxon>Marasmiaceae</taxon>
        <taxon>Marasmius</taxon>
    </lineage>
</organism>
<evidence type="ECO:0000259" key="2">
    <source>
        <dbReference type="PROSITE" id="PS50179"/>
    </source>
</evidence>
<dbReference type="PANTHER" id="PTHR47789">
    <property type="entry name" value="LAS SEVENTEEN-BINDING PROTEIN 5"/>
    <property type="match status" value="1"/>
</dbReference>
<dbReference type="SUPFAM" id="SSF48464">
    <property type="entry name" value="ENTH/VHS domain"/>
    <property type="match status" value="1"/>
</dbReference>
<comment type="caution">
    <text evidence="3">The sequence shown here is derived from an EMBL/GenBank/DDBJ whole genome shotgun (WGS) entry which is preliminary data.</text>
</comment>
<dbReference type="PANTHER" id="PTHR47789:SF2">
    <property type="entry name" value="VHS DOMAIN-CONTAINING PROTEIN"/>
    <property type="match status" value="1"/>
</dbReference>
<keyword evidence="4" id="KW-1185">Reference proteome</keyword>
<dbReference type="InterPro" id="IPR008942">
    <property type="entry name" value="ENTH_VHS"/>
</dbReference>
<accession>A0ABR3F4V6</accession>
<dbReference type="CDD" id="cd16980">
    <property type="entry name" value="VHS_Lsb5"/>
    <property type="match status" value="1"/>
</dbReference>
<dbReference type="Proteomes" id="UP001465976">
    <property type="component" value="Unassembled WGS sequence"/>
</dbReference>
<feature type="compositionally biased region" description="Basic and acidic residues" evidence="1">
    <location>
        <begin position="180"/>
        <end position="264"/>
    </location>
</feature>
<name>A0ABR3F4V6_9AGAR</name>
<dbReference type="Gene3D" id="1.25.40.90">
    <property type="match status" value="1"/>
</dbReference>
<reference evidence="3 4" key="1">
    <citation type="submission" date="2024-02" db="EMBL/GenBank/DDBJ databases">
        <title>A draft genome for the cacao thread blight pathogen Marasmius crinis-equi.</title>
        <authorList>
            <person name="Cohen S.P."/>
            <person name="Baruah I.K."/>
            <person name="Amoako-Attah I."/>
            <person name="Bukari Y."/>
            <person name="Meinhardt L.W."/>
            <person name="Bailey B.A."/>
        </authorList>
    </citation>
    <scope>NUCLEOTIDE SEQUENCE [LARGE SCALE GENOMIC DNA]</scope>
    <source>
        <strain evidence="3 4">GH-76</strain>
    </source>
</reference>
<feature type="compositionally biased region" description="Basic and acidic residues" evidence="1">
    <location>
        <begin position="564"/>
        <end position="580"/>
    </location>
</feature>
<dbReference type="InterPro" id="IPR045007">
    <property type="entry name" value="LSB5"/>
</dbReference>
<evidence type="ECO:0000313" key="3">
    <source>
        <dbReference type="EMBL" id="KAL0570201.1"/>
    </source>
</evidence>
<evidence type="ECO:0000313" key="4">
    <source>
        <dbReference type="Proteomes" id="UP001465976"/>
    </source>
</evidence>
<protein>
    <recommendedName>
        <fullName evidence="2">VHS domain-containing protein</fullName>
    </recommendedName>
</protein>
<dbReference type="Pfam" id="PF00790">
    <property type="entry name" value="VHS"/>
    <property type="match status" value="1"/>
</dbReference>
<feature type="non-terminal residue" evidence="3">
    <location>
        <position position="1"/>
    </location>
</feature>
<dbReference type="PROSITE" id="PS50179">
    <property type="entry name" value="VHS"/>
    <property type="match status" value="1"/>
</dbReference>
<feature type="region of interest" description="Disordered" evidence="1">
    <location>
        <begin position="159"/>
        <end position="281"/>
    </location>
</feature>
<feature type="region of interest" description="Disordered" evidence="1">
    <location>
        <begin position="405"/>
        <end position="645"/>
    </location>
</feature>
<feature type="domain" description="VHS" evidence="2">
    <location>
        <begin position="1"/>
        <end position="75"/>
    </location>
</feature>
<feature type="compositionally biased region" description="Low complexity" evidence="1">
    <location>
        <begin position="492"/>
        <end position="505"/>
    </location>
</feature>
<proteinExistence type="predicted"/>
<feature type="compositionally biased region" description="Basic residues" evidence="1">
    <location>
        <begin position="265"/>
        <end position="274"/>
    </location>
</feature>
<feature type="compositionally biased region" description="Pro residues" evidence="1">
    <location>
        <begin position="482"/>
        <end position="491"/>
    </location>
</feature>
<sequence>DANAKEAIRALRREFKYGQPQAQLSAARLWAIMLRNSSDTFISQSTSRKFLDTLEDLLLSSRTNPVVKERVLDVLAAAAYASGSKKDTGFRGLWKKVKPHDKPDEGIPFDTDDAMFNPPVLGMGGTGDHGSFIETPQTQVFHPQHQHQLSYPNQQIYHQAQAKNSEHGHGNGDAPVPPPTKERERSERKEREHTHTGDRERERRDSNRDREPRDPNRERKDSNREPREPRDRDRDRDRERTKDKERSSRRDRDKDRDKDRERDPSRKHRKRHRSRDATAKIIPPEEDIRRLFQECIIGKGNAALLSQALLHMTPEDFFEELSGGREGGVVGGNAIVKEFRVKCISSQELIAAQIPWAFAGAERSRKEMGEGGDETTEEKLLGDLLSANEDLLSSLGQYEDLERVASERKVTEESRRDVGGRRGRDEIERQIHQEELLLSSSRAQPPLPANLTPGRASPNLVGGPRAPSPNWRTGTASRSPSSSPPMPPPHVPARIPSPGSRPSSIVMASGHNVNHLAPPTHVMGPRSPGFRSGSSVNGSVYGSGGEGRRSSVVTSSDDDEGWEEEYRPSEKALGKRRAADNEETDVQEASHNHQQQHLEDEFAHLGVNGSPTDDRFSVTYTDEDGSELDGERGPGFAGHHNHKHPPVQYVYDAVAERTKQRLTEGRVSGAPEVG</sequence>
<dbReference type="InterPro" id="IPR002014">
    <property type="entry name" value="VHS_dom"/>
</dbReference>
<dbReference type="EMBL" id="JBAHYK010000976">
    <property type="protein sequence ID" value="KAL0570201.1"/>
    <property type="molecule type" value="Genomic_DNA"/>
</dbReference>